<feature type="compositionally biased region" description="Basic and acidic residues" evidence="1">
    <location>
        <begin position="753"/>
        <end position="766"/>
    </location>
</feature>
<sequence length="766" mass="84526">MPSSPPRKRPIADFFRPYVASSVPTKRPSPSIEESGQKTPTGGVRSTTTPKAVKQSAHGPARTPSSSSVPSPLSAPGSRASLPIRSPHPKASRPPIDPPSTYSQAPRFDKDTRYPSSPTPVKPLSFSSLPSLTQAVVKDGEVIEIRDSDEEDSDSLKSLESLDDILGITRGGHLTSVSSSPEADEAKLEAERLKTLDLFTRGRSNASHNKEKLRALYARERAHQFNISDILNEHFDDEELEQKIKKSRADFHESVKATDVETNANIDKDLLAAVATTEDGEAGVSRLMNAVERTEALASNRVFLFFGVNGLNDWHDQSPVSFGFPDTAIPDQLWCPGDDEARSRAFSSGYMAELALKGRLSDEALNWIFQSVVLEREDDVRSAYIQCLQNASSSWTRTSLTPEDVQAVFQTLGADSASLQDAVPIQPRHRLLRTPSKRDPRYLIAALELFQSVCQDLDFMALSRLTSIVCRLAVDCELMSDGRVSSKVDGMLETLLSLPEPGLRCHVAESMIADVGHHLEDAVLQAHLLSHVPPTSTTASRVRILLAQSFLLGVVAIKDNKSLIPQISLDVLAEHVSTSASFDTRRRKGPHTLDYVALRARTYILDIAISDGGRPTTFPSRAQEVSFNRSVDHLADTIRSSFISIIDTGASHMTRTEAKDVLQALHWRLLYSVRTEVRPKKNIFDGTIGRTRDAEEVRVEEKGKDFMKQFLARKKEKQQAKVKENDLQSATSNEAFTTDVTVTSSEESPAPSETERLIRKQLELSE</sequence>
<evidence type="ECO:0000313" key="2">
    <source>
        <dbReference type="EMBL" id="EXJ80035.1"/>
    </source>
</evidence>
<dbReference type="eggNOG" id="ENOG502SAE9">
    <property type="taxonomic scope" value="Eukaryota"/>
</dbReference>
<keyword evidence="3" id="KW-1185">Reference proteome</keyword>
<feature type="compositionally biased region" description="Basic and acidic residues" evidence="1">
    <location>
        <begin position="717"/>
        <end position="726"/>
    </location>
</feature>
<gene>
    <name evidence="2" type="ORF">A1O3_08321</name>
</gene>
<dbReference type="GeneID" id="19172409"/>
<name>W9XRS6_9EURO</name>
<dbReference type="RefSeq" id="XP_007736609.1">
    <property type="nucleotide sequence ID" value="XM_007738419.1"/>
</dbReference>
<evidence type="ECO:0000313" key="3">
    <source>
        <dbReference type="Proteomes" id="UP000019478"/>
    </source>
</evidence>
<feature type="compositionally biased region" description="Polar residues" evidence="1">
    <location>
        <begin position="32"/>
        <end position="50"/>
    </location>
</feature>
<feature type="region of interest" description="Disordered" evidence="1">
    <location>
        <begin position="1"/>
        <end position="127"/>
    </location>
</feature>
<evidence type="ECO:0008006" key="4">
    <source>
        <dbReference type="Google" id="ProtNLM"/>
    </source>
</evidence>
<dbReference type="HOGENOM" id="CLU_351610_0_0_1"/>
<feature type="compositionally biased region" description="Polar residues" evidence="1">
    <location>
        <begin position="727"/>
        <end position="736"/>
    </location>
</feature>
<dbReference type="OrthoDB" id="5350396at2759"/>
<comment type="caution">
    <text evidence="2">The sequence shown here is derived from an EMBL/GenBank/DDBJ whole genome shotgun (WGS) entry which is preliminary data.</text>
</comment>
<protein>
    <recommendedName>
        <fullName evidence="4">Coiled-coil SMC6 And NSE5 INteracting (CANIN) domain-containing protein</fullName>
    </recommendedName>
</protein>
<reference evidence="2 3" key="1">
    <citation type="submission" date="2013-03" db="EMBL/GenBank/DDBJ databases">
        <title>The Genome Sequence of Capronia epimyces CBS 606.96.</title>
        <authorList>
            <consortium name="The Broad Institute Genomics Platform"/>
            <person name="Cuomo C."/>
            <person name="de Hoog S."/>
            <person name="Gorbushina A."/>
            <person name="Walker B."/>
            <person name="Young S.K."/>
            <person name="Zeng Q."/>
            <person name="Gargeya S."/>
            <person name="Fitzgerald M."/>
            <person name="Haas B."/>
            <person name="Abouelleil A."/>
            <person name="Allen A.W."/>
            <person name="Alvarado L."/>
            <person name="Arachchi H.M."/>
            <person name="Berlin A.M."/>
            <person name="Chapman S.B."/>
            <person name="Gainer-Dewar J."/>
            <person name="Goldberg J."/>
            <person name="Griggs A."/>
            <person name="Gujja S."/>
            <person name="Hansen M."/>
            <person name="Howarth C."/>
            <person name="Imamovic A."/>
            <person name="Ireland A."/>
            <person name="Larimer J."/>
            <person name="McCowan C."/>
            <person name="Murphy C."/>
            <person name="Pearson M."/>
            <person name="Poon T.W."/>
            <person name="Priest M."/>
            <person name="Roberts A."/>
            <person name="Saif S."/>
            <person name="Shea T."/>
            <person name="Sisk P."/>
            <person name="Sykes S."/>
            <person name="Wortman J."/>
            <person name="Nusbaum C."/>
            <person name="Birren B."/>
        </authorList>
    </citation>
    <scope>NUCLEOTIDE SEQUENCE [LARGE SCALE GENOMIC DNA]</scope>
    <source>
        <strain evidence="2 3">CBS 606.96</strain>
    </source>
</reference>
<feature type="compositionally biased region" description="Low complexity" evidence="1">
    <location>
        <begin position="737"/>
        <end position="752"/>
    </location>
</feature>
<proteinExistence type="predicted"/>
<accession>W9XRS6</accession>
<dbReference type="EMBL" id="AMGY01000007">
    <property type="protein sequence ID" value="EXJ80035.1"/>
    <property type="molecule type" value="Genomic_DNA"/>
</dbReference>
<dbReference type="STRING" id="1182542.W9XRS6"/>
<organism evidence="2 3">
    <name type="scientific">Capronia epimyces CBS 606.96</name>
    <dbReference type="NCBI Taxonomy" id="1182542"/>
    <lineage>
        <taxon>Eukaryota</taxon>
        <taxon>Fungi</taxon>
        <taxon>Dikarya</taxon>
        <taxon>Ascomycota</taxon>
        <taxon>Pezizomycotina</taxon>
        <taxon>Eurotiomycetes</taxon>
        <taxon>Chaetothyriomycetidae</taxon>
        <taxon>Chaetothyriales</taxon>
        <taxon>Herpotrichiellaceae</taxon>
        <taxon>Capronia</taxon>
    </lineage>
</organism>
<dbReference type="Proteomes" id="UP000019478">
    <property type="component" value="Unassembled WGS sequence"/>
</dbReference>
<evidence type="ECO:0000256" key="1">
    <source>
        <dbReference type="SAM" id="MobiDB-lite"/>
    </source>
</evidence>
<feature type="compositionally biased region" description="Low complexity" evidence="1">
    <location>
        <begin position="64"/>
        <end position="78"/>
    </location>
</feature>
<feature type="region of interest" description="Disordered" evidence="1">
    <location>
        <begin position="717"/>
        <end position="766"/>
    </location>
</feature>
<dbReference type="AlphaFoldDB" id="W9XRS6"/>